<accession>A0A9D2H6A3</accession>
<dbReference type="InterPro" id="IPR013783">
    <property type="entry name" value="Ig-like_fold"/>
</dbReference>
<reference evidence="3" key="1">
    <citation type="journal article" date="2021" name="PeerJ">
        <title>Extensive microbial diversity within the chicken gut microbiome revealed by metagenomics and culture.</title>
        <authorList>
            <person name="Gilroy R."/>
            <person name="Ravi A."/>
            <person name="Getino M."/>
            <person name="Pursley I."/>
            <person name="Horton D.L."/>
            <person name="Alikhan N.F."/>
            <person name="Baker D."/>
            <person name="Gharbi K."/>
            <person name="Hall N."/>
            <person name="Watson M."/>
            <person name="Adriaenssens E.M."/>
            <person name="Foster-Nyarko E."/>
            <person name="Jarju S."/>
            <person name="Secka A."/>
            <person name="Antonio M."/>
            <person name="Oren A."/>
            <person name="Chaudhuri R.R."/>
            <person name="La Ragione R."/>
            <person name="Hildebrand F."/>
            <person name="Pallen M.J."/>
        </authorList>
    </citation>
    <scope>NUCLEOTIDE SEQUENCE</scope>
    <source>
        <strain evidence="3">ChiHjej8B7-3636</strain>
    </source>
</reference>
<proteinExistence type="predicted"/>
<dbReference type="EMBL" id="DXAM01000071">
    <property type="protein sequence ID" value="HJA04221.1"/>
    <property type="molecule type" value="Genomic_DNA"/>
</dbReference>
<feature type="domain" description="F5/8 type C" evidence="2">
    <location>
        <begin position="916"/>
        <end position="1022"/>
    </location>
</feature>
<evidence type="ECO:0000259" key="2">
    <source>
        <dbReference type="PROSITE" id="PS50022"/>
    </source>
</evidence>
<feature type="compositionally biased region" description="Basic and acidic residues" evidence="1">
    <location>
        <begin position="1148"/>
        <end position="1157"/>
    </location>
</feature>
<dbReference type="InterPro" id="IPR008928">
    <property type="entry name" value="6-hairpin_glycosidase_sf"/>
</dbReference>
<feature type="domain" description="F5/8 type C" evidence="2">
    <location>
        <begin position="1116"/>
        <end position="1287"/>
    </location>
</feature>
<dbReference type="Proteomes" id="UP000824220">
    <property type="component" value="Unassembled WGS sequence"/>
</dbReference>
<organism evidence="3 4">
    <name type="scientific">Candidatus Microbacterium stercoravium</name>
    <dbReference type="NCBI Taxonomy" id="2838697"/>
    <lineage>
        <taxon>Bacteria</taxon>
        <taxon>Bacillati</taxon>
        <taxon>Actinomycetota</taxon>
        <taxon>Actinomycetes</taxon>
        <taxon>Micrococcales</taxon>
        <taxon>Microbacteriaceae</taxon>
        <taxon>Microbacterium</taxon>
    </lineage>
</organism>
<dbReference type="Pfam" id="PF07532">
    <property type="entry name" value="Big_4"/>
    <property type="match status" value="1"/>
</dbReference>
<evidence type="ECO:0000256" key="1">
    <source>
        <dbReference type="SAM" id="MobiDB-lite"/>
    </source>
</evidence>
<feature type="region of interest" description="Disordered" evidence="1">
    <location>
        <begin position="1130"/>
        <end position="1181"/>
    </location>
</feature>
<dbReference type="InterPro" id="IPR008979">
    <property type="entry name" value="Galactose-bd-like_sf"/>
</dbReference>
<dbReference type="Pfam" id="PF00754">
    <property type="entry name" value="F5_F8_type_C"/>
    <property type="match status" value="1"/>
</dbReference>
<gene>
    <name evidence="3" type="ORF">H9800_05115</name>
</gene>
<dbReference type="InterPro" id="IPR011081">
    <property type="entry name" value="Big_4"/>
</dbReference>
<dbReference type="SUPFAM" id="SSF48208">
    <property type="entry name" value="Six-hairpin glycosidases"/>
    <property type="match status" value="1"/>
</dbReference>
<reference evidence="3" key="2">
    <citation type="submission" date="2021-04" db="EMBL/GenBank/DDBJ databases">
        <authorList>
            <person name="Gilroy R."/>
        </authorList>
    </citation>
    <scope>NUCLEOTIDE SEQUENCE</scope>
    <source>
        <strain evidence="3">ChiHjej8B7-3636</strain>
    </source>
</reference>
<comment type="caution">
    <text evidence="3">The sequence shown here is derived from an EMBL/GenBank/DDBJ whole genome shotgun (WGS) entry which is preliminary data.</text>
</comment>
<name>A0A9D2H6A3_9MICO</name>
<dbReference type="Gene3D" id="2.60.120.260">
    <property type="entry name" value="Galactose-binding domain-like"/>
    <property type="match status" value="2"/>
</dbReference>
<dbReference type="Gene3D" id="2.60.40.10">
    <property type="entry name" value="Immunoglobulins"/>
    <property type="match status" value="1"/>
</dbReference>
<dbReference type="GO" id="GO:0005975">
    <property type="term" value="P:carbohydrate metabolic process"/>
    <property type="evidence" value="ECO:0007669"/>
    <property type="project" value="InterPro"/>
</dbReference>
<dbReference type="SUPFAM" id="SSF49785">
    <property type="entry name" value="Galactose-binding domain-like"/>
    <property type="match status" value="2"/>
</dbReference>
<protein>
    <submittedName>
        <fullName evidence="3">Discoidin domain-containing protein</fullName>
    </submittedName>
</protein>
<dbReference type="InterPro" id="IPR000421">
    <property type="entry name" value="FA58C"/>
</dbReference>
<evidence type="ECO:0000313" key="4">
    <source>
        <dbReference type="Proteomes" id="UP000824220"/>
    </source>
</evidence>
<feature type="compositionally biased region" description="Low complexity" evidence="1">
    <location>
        <begin position="1133"/>
        <end position="1145"/>
    </location>
</feature>
<dbReference type="PROSITE" id="PS50022">
    <property type="entry name" value="FA58C_3"/>
    <property type="match status" value="2"/>
</dbReference>
<sequence>MLVQAGSAATADTVPGFESDIGVYTDGQTDSVDIGDPVFTGVEAVEAALDHGVPYTAGNMHESIFDADLEAGGTDYYLDRILGVAGTTGNNVLQTRGRTLYMRGGTDANFSTMGFAGNAHAGGPNNLGDLYTITVPDHEVSEIGDERFNAPSHAKAGYSVGDTGVHAALTKFITDDNVAVTTLNLNNPGDAAVTFTLDATAPLARTPGEDDDELMGTRTLTSGSNNGLRDTAWSSVTLGLKAEGFTRVGTSLQREVTLEPGESQELSVVGVLRSATHDGAEESFREYAEMAPADAFREAVTAFNRQWAHDVPYIDVPDPAIEKAIVYRWWGERYNTLDANEPGYVYQYPTTIEGIHLYQNSIVLTQPMHLQDTKWLRTPYLPYGQVMNVGELSGSSAFLDSPGHTSWNNHYSQYLGTAGLEAYNVHGGGPEIAERFAHYFEGDGTGQLEHYDGDDTNLIAYDTNYMPGNDADAIAFGYPRTNQSEPGARTIERPESAYVWGAFTAAAALYEIAGAGEEKVSELTTQADDIRDAILDTMWSDEMQMFLAATTHGAEAAATSGDAENPLSEDERHLIPAKESNLYNIYSENLIPEDDWEQYVDGFRFLRYGDNFPIFPFYTADQYDRDKFEIGGSNNFSNINFTVQYRAIRAALRHYDPENEYITEEYAQKLLDWMAWSVYPEGDLRAPNQAEYYSNWDPETLTYNRNNPNHVMLGNMNYIYVEDMGGIQPRSDELVELSPIDLGYDHFMVNNLRYHGSDLTIVWDADGSHYGLGQGYSLFIDGERAAAADELGRFVYDPTTNEIVESDEGLSVEAVAADSLDFATAVETGIDDARVVDYLRTAGIDLEEDADNLALTAELSSSEMQEGARPTPWAEFHTPGWSETSMNYTPGAIDTTERPVSLDALTDGVTINEPYWGNYGADGDEGWIELDFGEPVDVDNVKMFFVSDRQEGGYSQPSHYSIHVPDGDGWATIPDQYKAPKIPTAKFNEALFETVTTDRIRVAFTNQKDRSTAISEIQVFDSGRDVPEVVNDPPVVTAAVDEARQGNLSAGIVATVVDDGLPEGGELTHGWEVVSAPDGADAIIGDAGALSTTVTGTVEGSYVLRFWAEDGELRSERDVEVALSESEATAEFGSSAAIRSSGAASWEDESRVNHESDPESSNPGAGEGWGTWGQPNSGASPEQAAWLEYSWDAPVTLTSSDIYWYDDTGGTRMPAADGYEIQYSSDGETWESVTLTGDASYADALERDTYNRLEFEPFDASRVRILITGLQGDAGGTGVLRWRVYGDTVEDVASPVIIRTETGVVPELPETLDVTFAEGARGEIAIDWQEITDDMVAETNVDPFVVYGTNAAYGVLAEARIYVRPEMSEGGISIQGAEQFERTVIVGEQPHLPTRVEVSYNDGSRDNQAIGVEWDLDEAVLQEAGTYEIHGDLVLPWYVSTAGTTATTLTLTVVEDGEEPDPTPTLDVAISTDLRCVAGRAGLGVRVTNENDVPIDAAVATPLGDHEFAGIEPEANGFHAFMTRGGALEEGAATVTVTAESDGETLTEEFDVEYGAESCE</sequence>
<evidence type="ECO:0000313" key="3">
    <source>
        <dbReference type="EMBL" id="HJA04221.1"/>
    </source>
</evidence>